<reference evidence="3" key="1">
    <citation type="submission" date="2018-05" db="EMBL/GenBank/DDBJ databases">
        <title>Azospirillum thermophila sp. nov., a novel isolated from hot spring.</title>
        <authorList>
            <person name="Zhao Z."/>
        </authorList>
    </citation>
    <scope>NUCLEOTIDE SEQUENCE [LARGE SCALE GENOMIC DNA]</scope>
    <source>
        <strain evidence="3">CFH 70021</strain>
        <plasmid evidence="3">unnamed1</plasmid>
    </source>
</reference>
<keyword evidence="3" id="KW-1185">Reference proteome</keyword>
<evidence type="ECO:0008006" key="4">
    <source>
        <dbReference type="Google" id="ProtNLM"/>
    </source>
</evidence>
<keyword evidence="2" id="KW-0614">Plasmid</keyword>
<dbReference type="OrthoDB" id="7191115at2"/>
<proteinExistence type="predicted"/>
<evidence type="ECO:0000256" key="1">
    <source>
        <dbReference type="ARBA" id="ARBA00022649"/>
    </source>
</evidence>
<dbReference type="EMBL" id="CP029356">
    <property type="protein sequence ID" value="AWK88722.1"/>
    <property type="molecule type" value="Genomic_DNA"/>
</dbReference>
<sequence>MNRGSGGWCMARGAVQRKPTNVSARPELIAEAKELGINLSQVFEAAVERSVREARKQRWVEENREAFRAYDEFVERHGVFSSGKRLF</sequence>
<keyword evidence="1" id="KW-1277">Toxin-antitoxin system</keyword>
<name>A0A2S2CW48_9PROT</name>
<dbReference type="InterPro" id="IPR009956">
    <property type="entry name" value="Post-segregation_anti-tox_CcdA"/>
</dbReference>
<organism evidence="2 3">
    <name type="scientific">Azospirillum thermophilum</name>
    <dbReference type="NCBI Taxonomy" id="2202148"/>
    <lineage>
        <taxon>Bacteria</taxon>
        <taxon>Pseudomonadati</taxon>
        <taxon>Pseudomonadota</taxon>
        <taxon>Alphaproteobacteria</taxon>
        <taxon>Rhodospirillales</taxon>
        <taxon>Azospirillaceae</taxon>
        <taxon>Azospirillum</taxon>
    </lineage>
</organism>
<dbReference type="Pfam" id="PF07362">
    <property type="entry name" value="CcdA"/>
    <property type="match status" value="1"/>
</dbReference>
<dbReference type="Proteomes" id="UP000245629">
    <property type="component" value="Plasmid unnamed1"/>
</dbReference>
<protein>
    <recommendedName>
        <fullName evidence="4">Acetoacetyl-CoA synthase</fullName>
    </recommendedName>
</protein>
<gene>
    <name evidence="2" type="ORF">DEW08_21780</name>
</gene>
<accession>A0A2S2CW48</accession>
<geneLocation type="plasmid" evidence="2 3">
    <name>unnamed1</name>
</geneLocation>
<dbReference type="KEGG" id="azz:DEW08_21780"/>
<evidence type="ECO:0000313" key="2">
    <source>
        <dbReference type="EMBL" id="AWK88722.1"/>
    </source>
</evidence>
<dbReference type="AlphaFoldDB" id="A0A2S2CW48"/>
<evidence type="ECO:0000313" key="3">
    <source>
        <dbReference type="Proteomes" id="UP000245629"/>
    </source>
</evidence>